<dbReference type="InterPro" id="IPR027417">
    <property type="entry name" value="P-loop_NTPase"/>
</dbReference>
<dbReference type="EMBL" id="SADD01000006">
    <property type="protein sequence ID" value="RVU43581.1"/>
    <property type="molecule type" value="Genomic_DNA"/>
</dbReference>
<sequence length="1297" mass="143602">MKVVEAHKRSTIAHLPLVHPTRHRAPGGHRRPARRVIRGGEARLPTPVGSLAHFWHGIGGAGRPAHDFRHEAPSLFPSLPSWSTLPALHHSMPRTTSPRTFALPSAADPTHFGPFRILASAGKGGMGEVFRAVHLDREVEVAVKVMSARRARDPHFSSALRAEVRAVARLHHPGIIMVFDCGEVSPQIEEETGGRFVAGSSWLAMELASYSLQDLNRSTLDWWHVRNILVRILDALAHSHARGVIHRDLKPANVLFVDGAQGRQLKLSDFGLAHALDDEHMENEETPRTISGTPRFMSPEQITGQWRDHGPWTDLYALGCLAYWLVDGEPPFRDGDTDAILRGHLQGVLPPLRAPFAVPREFGVWLGQLLAKSPMDRFQRAADAAQALFALGEPDGEERPVQPSPLGFVVPLNPTLAPSPSIDDLGMTEIISDVINSPPSVPELRALERPPSSPRHRAVGAAYNVPRTWHRKEAPPLSLEMVGVGLGLFGLRQVPLVNRDAERDALWESLRQVAHHSNPRVALLRGGTGTGKSRLASWMAERAHELGAATPLIATHSPLEGPADGLGGMMANHLRCVGLPRERVLERVRQSVSDTALGPDDLHDCLALTEIICAATLPDYREDEARIRFRTPAERYVVIERFLRRFARTRPLLVVLDDLQWGNDALAWLEHLMRSSEARHLALLVVGTVQTDALLDRPLARQRLRELTAQEPISTIEVGPLSDPHQRALVSQLLGLDAALIEQVTDRTSGNPLYAVQLVGDWVERGVLQLGPGGFRLVEGESSAMPTDLHQVFRERLRQIVRHDLREPPSDALLGLELAAVLGTEVHRREWKAVCRKEGVPLPLLAVDQMVATDLATLAGKGWSFTHEALRETLVRLAEEQGRLTTHHAHCARALEELYPTAQPGLALRRARHLIAAGLPEEALGPMLQAAGQARVRCEFELAHAHLQRHQALLDELCVPHDDVRRAEGWLERAMILIRQDELAGADEILERAVTVGQTRADQRLVGWAMQLRADVANRRGQIPEGLTYIEEARAIFEATGEVIGQARTSQILAELRYWAGEYYEAEQHFRRARQLFRKAGEDLELARVEMALGALYTTLGNPQRATAMLLHAREVFERYGDVGEVASVLNNLGEVHRQVGNLHQAERAYLESLAMLERIGMADDVVVLVNLGMVRLVQNHVDDAAPLFRKVLTLVEGSQRGGYLAFAHLANLSAAAHHGRWEQWDHHLAQGEPLLESTGFVDADLAVITRDAGERALRAGEHGRARRALQIARSQWLSMARQDQAAAIDRILLRVP</sequence>
<dbReference type="InterPro" id="IPR011990">
    <property type="entry name" value="TPR-like_helical_dom_sf"/>
</dbReference>
<dbReference type="SUPFAM" id="SSF52540">
    <property type="entry name" value="P-loop containing nucleoside triphosphate hydrolases"/>
    <property type="match status" value="1"/>
</dbReference>
<dbReference type="PANTHER" id="PTHR43289:SF6">
    <property type="entry name" value="SERINE_THREONINE-PROTEIN KINASE NEKL-3"/>
    <property type="match status" value="1"/>
</dbReference>
<comment type="caution">
    <text evidence="6">The sequence shown here is derived from an EMBL/GenBank/DDBJ whole genome shotgun (WGS) entry which is preliminary data.</text>
</comment>
<dbReference type="InterPro" id="IPR019734">
    <property type="entry name" value="TPR_rpt"/>
</dbReference>
<keyword evidence="2" id="KW-0547">Nucleotide-binding</keyword>
<gene>
    <name evidence="6" type="ORF">EA187_12200</name>
</gene>
<proteinExistence type="predicted"/>
<dbReference type="InterPro" id="IPR000719">
    <property type="entry name" value="Prot_kinase_dom"/>
</dbReference>
<dbReference type="Gene3D" id="3.30.200.20">
    <property type="entry name" value="Phosphorylase Kinase, domain 1"/>
    <property type="match status" value="1"/>
</dbReference>
<name>A0ABY0CT45_9DELT</name>
<dbReference type="Gene3D" id="1.10.510.10">
    <property type="entry name" value="Transferase(Phosphotransferase) domain 1"/>
    <property type="match status" value="1"/>
</dbReference>
<dbReference type="InterPro" id="IPR008271">
    <property type="entry name" value="Ser/Thr_kinase_AS"/>
</dbReference>
<dbReference type="SUPFAM" id="SSF56112">
    <property type="entry name" value="Protein kinase-like (PK-like)"/>
    <property type="match status" value="1"/>
</dbReference>
<evidence type="ECO:0000256" key="2">
    <source>
        <dbReference type="ARBA" id="ARBA00022741"/>
    </source>
</evidence>
<dbReference type="CDD" id="cd14014">
    <property type="entry name" value="STKc_PknB_like"/>
    <property type="match status" value="1"/>
</dbReference>
<protein>
    <submittedName>
        <fullName evidence="6">Tetratricopeptide repeat protein</fullName>
    </submittedName>
</protein>
<organism evidence="6 7">
    <name type="scientific">Lujinxingia sediminis</name>
    <dbReference type="NCBI Taxonomy" id="2480984"/>
    <lineage>
        <taxon>Bacteria</taxon>
        <taxon>Deltaproteobacteria</taxon>
        <taxon>Bradymonadales</taxon>
        <taxon>Lujinxingiaceae</taxon>
        <taxon>Lujinxingia</taxon>
    </lineage>
</organism>
<evidence type="ECO:0000256" key="1">
    <source>
        <dbReference type="ARBA" id="ARBA00022679"/>
    </source>
</evidence>
<evidence type="ECO:0000256" key="3">
    <source>
        <dbReference type="ARBA" id="ARBA00022777"/>
    </source>
</evidence>
<evidence type="ECO:0000256" key="4">
    <source>
        <dbReference type="ARBA" id="ARBA00022840"/>
    </source>
</evidence>
<dbReference type="InterPro" id="IPR011009">
    <property type="entry name" value="Kinase-like_dom_sf"/>
</dbReference>
<reference evidence="6 7" key="1">
    <citation type="submission" date="2019-01" db="EMBL/GenBank/DDBJ databases">
        <title>Lujinxingia litoralis gen. nov., sp. nov. and Lujinxingia sediminis gen. nov., sp. nov., new members in the order Bradymonadales, isolated from coastal sediment.</title>
        <authorList>
            <person name="Li C.-M."/>
        </authorList>
    </citation>
    <scope>NUCLEOTIDE SEQUENCE [LARGE SCALE GENOMIC DNA]</scope>
    <source>
        <strain evidence="6 7">SEH01</strain>
    </source>
</reference>
<dbReference type="Pfam" id="PF00069">
    <property type="entry name" value="Pkinase"/>
    <property type="match status" value="1"/>
</dbReference>
<keyword evidence="1" id="KW-0808">Transferase</keyword>
<keyword evidence="3" id="KW-0418">Kinase</keyword>
<evidence type="ECO:0000313" key="7">
    <source>
        <dbReference type="Proteomes" id="UP000282926"/>
    </source>
</evidence>
<accession>A0ABY0CT45</accession>
<dbReference type="SMART" id="SM00028">
    <property type="entry name" value="TPR"/>
    <property type="match status" value="6"/>
</dbReference>
<keyword evidence="4" id="KW-0067">ATP-binding</keyword>
<dbReference type="Pfam" id="PF13191">
    <property type="entry name" value="AAA_16"/>
    <property type="match status" value="1"/>
</dbReference>
<dbReference type="Pfam" id="PF13424">
    <property type="entry name" value="TPR_12"/>
    <property type="match status" value="2"/>
</dbReference>
<evidence type="ECO:0000259" key="5">
    <source>
        <dbReference type="PROSITE" id="PS50011"/>
    </source>
</evidence>
<feature type="domain" description="Protein kinase" evidence="5">
    <location>
        <begin position="115"/>
        <end position="389"/>
    </location>
</feature>
<dbReference type="PANTHER" id="PTHR43289">
    <property type="entry name" value="MITOGEN-ACTIVATED PROTEIN KINASE KINASE KINASE 20-RELATED"/>
    <property type="match status" value="1"/>
</dbReference>
<dbReference type="SMART" id="SM00220">
    <property type="entry name" value="S_TKc"/>
    <property type="match status" value="1"/>
</dbReference>
<dbReference type="SUPFAM" id="SSF48452">
    <property type="entry name" value="TPR-like"/>
    <property type="match status" value="2"/>
</dbReference>
<dbReference type="Proteomes" id="UP000282926">
    <property type="component" value="Unassembled WGS sequence"/>
</dbReference>
<dbReference type="PROSITE" id="PS00108">
    <property type="entry name" value="PROTEIN_KINASE_ST"/>
    <property type="match status" value="1"/>
</dbReference>
<dbReference type="PROSITE" id="PS50011">
    <property type="entry name" value="PROTEIN_KINASE_DOM"/>
    <property type="match status" value="1"/>
</dbReference>
<dbReference type="InterPro" id="IPR041664">
    <property type="entry name" value="AAA_16"/>
</dbReference>
<keyword evidence="7" id="KW-1185">Reference proteome</keyword>
<evidence type="ECO:0000313" key="6">
    <source>
        <dbReference type="EMBL" id="RVU43581.1"/>
    </source>
</evidence>
<dbReference type="Gene3D" id="1.25.40.10">
    <property type="entry name" value="Tetratricopeptide repeat domain"/>
    <property type="match status" value="2"/>
</dbReference>